<gene>
    <name evidence="2" type="ORF">CDG81_22495</name>
    <name evidence="3" type="ORF">IL38_02350</name>
</gene>
<dbReference type="EMBL" id="CP022752">
    <property type="protein sequence ID" value="ASU81360.1"/>
    <property type="molecule type" value="Genomic_DNA"/>
</dbReference>
<keyword evidence="1" id="KW-0472">Membrane</keyword>
<dbReference type="HOGENOM" id="CLU_196127_1_1_11"/>
<keyword evidence="1" id="KW-1133">Transmembrane helix</keyword>
<evidence type="ECO:0000313" key="2">
    <source>
        <dbReference type="EMBL" id="ASU81360.1"/>
    </source>
</evidence>
<keyword evidence="4" id="KW-1185">Reference proteome</keyword>
<keyword evidence="1" id="KW-0812">Transmembrane</keyword>
<dbReference type="EMBL" id="JPMV01000009">
    <property type="protein sequence ID" value="KGI82742.1"/>
    <property type="molecule type" value="Genomic_DNA"/>
</dbReference>
<reference evidence="2 5" key="2">
    <citation type="submission" date="2017-08" db="EMBL/GenBank/DDBJ databases">
        <title>The complete genome sequence of moderately halophilic actinomycete Actinopolyspora erythraea YIM 90600, the producer of novel erythromycin, novel actinopolysporins A-C and tubercidin.</title>
        <authorList>
            <person name="Yin M."/>
            <person name="Tang S."/>
        </authorList>
    </citation>
    <scope>NUCLEOTIDE SEQUENCE [LARGE SCALE GENOMIC DNA]</scope>
    <source>
        <strain evidence="2 5">YIM 90600</strain>
    </source>
</reference>
<protein>
    <submittedName>
        <fullName evidence="3">Membrane protein</fullName>
    </submittedName>
</protein>
<accession>A0A099DAD2</accession>
<dbReference type="Proteomes" id="UP000215043">
    <property type="component" value="Chromosome"/>
</dbReference>
<organism evidence="2 5">
    <name type="scientific">Actinopolyspora erythraea</name>
    <dbReference type="NCBI Taxonomy" id="414996"/>
    <lineage>
        <taxon>Bacteria</taxon>
        <taxon>Bacillati</taxon>
        <taxon>Actinomycetota</taxon>
        <taxon>Actinomycetes</taxon>
        <taxon>Actinopolysporales</taxon>
        <taxon>Actinopolysporaceae</taxon>
        <taxon>Actinopolyspora</taxon>
    </lineage>
</organism>
<evidence type="ECO:0000313" key="3">
    <source>
        <dbReference type="EMBL" id="KGI82742.1"/>
    </source>
</evidence>
<evidence type="ECO:0000313" key="5">
    <source>
        <dbReference type="Proteomes" id="UP000215043"/>
    </source>
</evidence>
<evidence type="ECO:0000313" key="4">
    <source>
        <dbReference type="Proteomes" id="UP000029737"/>
    </source>
</evidence>
<proteinExistence type="predicted"/>
<dbReference type="Proteomes" id="UP000029737">
    <property type="component" value="Unassembled WGS sequence"/>
</dbReference>
<dbReference type="KEGG" id="aey:CDG81_22495"/>
<feature type="transmembrane region" description="Helical" evidence="1">
    <location>
        <begin position="6"/>
        <end position="39"/>
    </location>
</feature>
<sequence>MNATIIGLAVGLVLGLVAAFGGFLAFIIVALFGAAGFLVGRFLDGQLDLSRLSGVAQDGGPR</sequence>
<dbReference type="Pfam" id="PF10031">
    <property type="entry name" value="DUF2273"/>
    <property type="match status" value="1"/>
</dbReference>
<dbReference type="RefSeq" id="WP_043569769.1">
    <property type="nucleotide sequence ID" value="NZ_CP022752.1"/>
</dbReference>
<reference evidence="3 4" key="1">
    <citation type="journal article" date="2014" name="PLoS ONE">
        <title>Identification and Characterization of a New Erythromycin Biosynthetic Gene Cluster in Actinopolyspora erythraea YIM90600, a Novel Erythronolide-Producing Halophilic Actinomycete Isolated from Salt Field.</title>
        <authorList>
            <person name="Chen D."/>
            <person name="Feng J."/>
            <person name="Huang L."/>
            <person name="Zhang Q."/>
            <person name="Wu J."/>
            <person name="Zhu X."/>
            <person name="Duan Y."/>
            <person name="Xu Z."/>
        </authorList>
    </citation>
    <scope>NUCLEOTIDE SEQUENCE [LARGE SCALE GENOMIC DNA]</scope>
    <source>
        <strain evidence="3 4">YIM90600</strain>
    </source>
</reference>
<dbReference type="OrthoDB" id="4570571at2"/>
<dbReference type="AlphaFoldDB" id="A0A099DAD2"/>
<name>A0A099DAD2_9ACTN</name>
<dbReference type="InterPro" id="IPR018730">
    <property type="entry name" value="DUF2273"/>
</dbReference>
<evidence type="ECO:0000256" key="1">
    <source>
        <dbReference type="SAM" id="Phobius"/>
    </source>
</evidence>